<proteinExistence type="inferred from homology"/>
<evidence type="ECO:0000256" key="4">
    <source>
        <dbReference type="ARBA" id="ARBA00022676"/>
    </source>
</evidence>
<protein>
    <recommendedName>
        <fullName evidence="12">Fucosyltransferase</fullName>
        <ecNumber evidence="12">2.4.1.-</ecNumber>
    </recommendedName>
</protein>
<keyword evidence="6 12" id="KW-0812">Transmembrane</keyword>
<dbReference type="InterPro" id="IPR031481">
    <property type="entry name" value="Glyco_tran_10_N"/>
</dbReference>
<feature type="domain" description="Fucosyltransferase C-terminal" evidence="13">
    <location>
        <begin position="241"/>
        <end position="398"/>
    </location>
</feature>
<comment type="subcellular location">
    <subcellularLocation>
        <location evidence="1 12">Golgi apparatus</location>
        <location evidence="1 12">Golgi stack membrane</location>
        <topology evidence="1 12">Single-pass type II membrane protein</topology>
    </subcellularLocation>
</comment>
<name>A0AA88I449_ARTSF</name>
<evidence type="ECO:0000256" key="3">
    <source>
        <dbReference type="ARBA" id="ARBA00008919"/>
    </source>
</evidence>
<evidence type="ECO:0000256" key="8">
    <source>
        <dbReference type="ARBA" id="ARBA00022989"/>
    </source>
</evidence>
<evidence type="ECO:0000259" key="13">
    <source>
        <dbReference type="Pfam" id="PF00852"/>
    </source>
</evidence>
<evidence type="ECO:0000259" key="14">
    <source>
        <dbReference type="Pfam" id="PF17039"/>
    </source>
</evidence>
<evidence type="ECO:0000256" key="1">
    <source>
        <dbReference type="ARBA" id="ARBA00004447"/>
    </source>
</evidence>
<evidence type="ECO:0000256" key="10">
    <source>
        <dbReference type="ARBA" id="ARBA00023136"/>
    </source>
</evidence>
<dbReference type="PANTHER" id="PTHR48438:SF1">
    <property type="entry name" value="ALPHA-(1,3)-FUCOSYLTRANSFERASE C-RELATED"/>
    <property type="match status" value="1"/>
</dbReference>
<keyword evidence="16" id="KW-1185">Reference proteome</keyword>
<keyword evidence="8 12" id="KW-1133">Transmembrane helix</keyword>
<dbReference type="Proteomes" id="UP001187531">
    <property type="component" value="Unassembled WGS sequence"/>
</dbReference>
<dbReference type="GO" id="GO:0008417">
    <property type="term" value="F:fucosyltransferase activity"/>
    <property type="evidence" value="ECO:0007669"/>
    <property type="project" value="InterPro"/>
</dbReference>
<dbReference type="EC" id="2.4.1.-" evidence="12"/>
<accession>A0AA88I449</accession>
<dbReference type="Gene3D" id="3.40.50.11660">
    <property type="entry name" value="Glycosyl transferase family 10, C-terminal domain"/>
    <property type="match status" value="1"/>
</dbReference>
<comment type="caution">
    <text evidence="15">The sequence shown here is derived from an EMBL/GenBank/DDBJ whole genome shotgun (WGS) entry which is preliminary data.</text>
</comment>
<evidence type="ECO:0000313" key="15">
    <source>
        <dbReference type="EMBL" id="KAK2719814.1"/>
    </source>
</evidence>
<reference evidence="15" key="1">
    <citation type="submission" date="2023-07" db="EMBL/GenBank/DDBJ databases">
        <title>Chromosome-level genome assembly of Artemia franciscana.</title>
        <authorList>
            <person name="Jo E."/>
        </authorList>
    </citation>
    <scope>NUCLEOTIDE SEQUENCE</scope>
    <source>
        <tissue evidence="15">Whole body</tissue>
    </source>
</reference>
<dbReference type="EMBL" id="JAVRJZ010000008">
    <property type="protein sequence ID" value="KAK2719814.1"/>
    <property type="molecule type" value="Genomic_DNA"/>
</dbReference>
<dbReference type="InterPro" id="IPR055270">
    <property type="entry name" value="Glyco_tran_10_C"/>
</dbReference>
<dbReference type="SUPFAM" id="SSF53756">
    <property type="entry name" value="UDP-Glycosyltransferase/glycogen phosphorylase"/>
    <property type="match status" value="1"/>
</dbReference>
<dbReference type="GO" id="GO:0032580">
    <property type="term" value="C:Golgi cisterna membrane"/>
    <property type="evidence" value="ECO:0007669"/>
    <property type="project" value="UniProtKB-SubCell"/>
</dbReference>
<feature type="domain" description="Fucosyltransferase N-terminal" evidence="14">
    <location>
        <begin position="102"/>
        <end position="198"/>
    </location>
</feature>
<comment type="similarity">
    <text evidence="3 12">Belongs to the glycosyltransferase 10 family.</text>
</comment>
<keyword evidence="4 12" id="KW-0328">Glycosyltransferase</keyword>
<evidence type="ECO:0000256" key="12">
    <source>
        <dbReference type="RuleBase" id="RU003832"/>
    </source>
</evidence>
<sequence>MRLYKVKRIFASFIIITILLTIQVLHKNTTNESSAYVDSLQKSVKFSESENVIDPEELLLSTEESFFPVTEELKAVSSGKREIYWPASLYLTILAYDPPPYLIWREGNKPFREARCQEYRCFFTTRHSLVKDMRFDSILFSPDKNLKYLPIFENRRRNQTFVYFNLIPPTFHSSFKNGKDFFNISMTYRSDSDIYLPLGKVVPKPSAPKSESFRERLIQSAGNSSTKYNKSKLIATASVCKNPYLIELQKIIEVDNFGDCGSKSFKLLYNADYSEFFNNMSNTYKFFLIPEIFACTHYVHMLVFEVLKYDLVPVIYASDVRKILPVHSYIDATNLSPQVLANKLKDIDKNDVAYRQYFWWKNHFNVKSFTESTRDAFCELCELLHRKRSSQIRDINQWQLGNEKCRKI</sequence>
<dbReference type="Pfam" id="PF00852">
    <property type="entry name" value="Glyco_transf_10"/>
    <property type="match status" value="1"/>
</dbReference>
<gene>
    <name evidence="15" type="ORF">QYM36_005327</name>
</gene>
<organism evidence="15 16">
    <name type="scientific">Artemia franciscana</name>
    <name type="common">Brine shrimp</name>
    <name type="synonym">Artemia sanfranciscana</name>
    <dbReference type="NCBI Taxonomy" id="6661"/>
    <lineage>
        <taxon>Eukaryota</taxon>
        <taxon>Metazoa</taxon>
        <taxon>Ecdysozoa</taxon>
        <taxon>Arthropoda</taxon>
        <taxon>Crustacea</taxon>
        <taxon>Branchiopoda</taxon>
        <taxon>Anostraca</taxon>
        <taxon>Artemiidae</taxon>
        <taxon>Artemia</taxon>
    </lineage>
</organism>
<dbReference type="InterPro" id="IPR001503">
    <property type="entry name" value="Glyco_trans_10"/>
</dbReference>
<evidence type="ECO:0000256" key="5">
    <source>
        <dbReference type="ARBA" id="ARBA00022679"/>
    </source>
</evidence>
<evidence type="ECO:0000256" key="9">
    <source>
        <dbReference type="ARBA" id="ARBA00023034"/>
    </source>
</evidence>
<comment type="pathway">
    <text evidence="2">Protein modification; protein glycosylation.</text>
</comment>
<dbReference type="PANTHER" id="PTHR48438">
    <property type="entry name" value="ALPHA-(1,3)-FUCOSYLTRANSFERASE C-RELATED"/>
    <property type="match status" value="1"/>
</dbReference>
<evidence type="ECO:0000256" key="2">
    <source>
        <dbReference type="ARBA" id="ARBA00004922"/>
    </source>
</evidence>
<evidence type="ECO:0000256" key="6">
    <source>
        <dbReference type="ARBA" id="ARBA00022692"/>
    </source>
</evidence>
<dbReference type="Pfam" id="PF17039">
    <property type="entry name" value="Glyco_tran_10_N"/>
    <property type="match status" value="1"/>
</dbReference>
<keyword evidence="9 12" id="KW-0333">Golgi apparatus</keyword>
<dbReference type="InterPro" id="IPR038577">
    <property type="entry name" value="GT10-like_C_sf"/>
</dbReference>
<evidence type="ECO:0000256" key="7">
    <source>
        <dbReference type="ARBA" id="ARBA00022968"/>
    </source>
</evidence>
<keyword evidence="7" id="KW-0735">Signal-anchor</keyword>
<feature type="transmembrane region" description="Helical" evidence="12">
    <location>
        <begin position="9"/>
        <end position="26"/>
    </location>
</feature>
<keyword evidence="5 12" id="KW-0808">Transferase</keyword>
<keyword evidence="10 12" id="KW-0472">Membrane</keyword>
<keyword evidence="11" id="KW-0325">Glycoprotein</keyword>
<dbReference type="AlphaFoldDB" id="A0AA88I449"/>
<evidence type="ECO:0000313" key="16">
    <source>
        <dbReference type="Proteomes" id="UP001187531"/>
    </source>
</evidence>
<evidence type="ECO:0000256" key="11">
    <source>
        <dbReference type="ARBA" id="ARBA00023180"/>
    </source>
</evidence>